<dbReference type="Gene3D" id="1.10.760.10">
    <property type="entry name" value="Cytochrome c-like domain"/>
    <property type="match status" value="1"/>
</dbReference>
<evidence type="ECO:0000256" key="1">
    <source>
        <dbReference type="ARBA" id="ARBA00022617"/>
    </source>
</evidence>
<proteinExistence type="predicted"/>
<gene>
    <name evidence="6" type="ORF">FJV41_13215</name>
</gene>
<feature type="domain" description="Cytochrome c" evidence="5">
    <location>
        <begin position="77"/>
        <end position="159"/>
    </location>
</feature>
<dbReference type="Proteomes" id="UP000315369">
    <property type="component" value="Unassembled WGS sequence"/>
</dbReference>
<evidence type="ECO:0000313" key="7">
    <source>
        <dbReference type="Proteomes" id="UP000315369"/>
    </source>
</evidence>
<dbReference type="AlphaFoldDB" id="A0A540X2J7"/>
<dbReference type="InterPro" id="IPR009056">
    <property type="entry name" value="Cyt_c-like_dom"/>
</dbReference>
<keyword evidence="3" id="KW-0408">Iron</keyword>
<dbReference type="Pfam" id="PF13442">
    <property type="entry name" value="Cytochrome_CBB3"/>
    <property type="match status" value="1"/>
</dbReference>
<organism evidence="6 7">
    <name type="scientific">Myxococcus llanfairpwllgwyngyllgogerychwyrndrobwllllantysiliogogogochensis</name>
    <dbReference type="NCBI Taxonomy" id="2590453"/>
    <lineage>
        <taxon>Bacteria</taxon>
        <taxon>Pseudomonadati</taxon>
        <taxon>Myxococcota</taxon>
        <taxon>Myxococcia</taxon>
        <taxon>Myxococcales</taxon>
        <taxon>Cystobacterineae</taxon>
        <taxon>Myxococcaceae</taxon>
        <taxon>Myxococcus</taxon>
    </lineage>
</organism>
<dbReference type="GO" id="GO:0009055">
    <property type="term" value="F:electron transfer activity"/>
    <property type="evidence" value="ECO:0007669"/>
    <property type="project" value="InterPro"/>
</dbReference>
<accession>A0A540X2J7</accession>
<dbReference type="SUPFAM" id="SSF46626">
    <property type="entry name" value="Cytochrome c"/>
    <property type="match status" value="1"/>
</dbReference>
<keyword evidence="7" id="KW-1185">Reference proteome</keyword>
<evidence type="ECO:0000313" key="6">
    <source>
        <dbReference type="EMBL" id="TQF15479.1"/>
    </source>
</evidence>
<evidence type="ECO:0000259" key="5">
    <source>
        <dbReference type="Pfam" id="PF13442"/>
    </source>
</evidence>
<keyword evidence="2" id="KW-0479">Metal-binding</keyword>
<comment type="caution">
    <text evidence="6">The sequence shown here is derived from an EMBL/GenBank/DDBJ whole genome shotgun (WGS) entry which is preliminary data.</text>
</comment>
<keyword evidence="1" id="KW-0349">Heme</keyword>
<reference evidence="6 7" key="1">
    <citation type="submission" date="2019-06" db="EMBL/GenBank/DDBJ databases">
        <authorList>
            <person name="Livingstone P."/>
            <person name="Whitworth D."/>
        </authorList>
    </citation>
    <scope>NUCLEOTIDE SEQUENCE [LARGE SCALE GENOMIC DNA]</scope>
    <source>
        <strain evidence="6 7">AM401</strain>
    </source>
</reference>
<dbReference type="EMBL" id="VIFM01000042">
    <property type="protein sequence ID" value="TQF15479.1"/>
    <property type="molecule type" value="Genomic_DNA"/>
</dbReference>
<dbReference type="GO" id="GO:0020037">
    <property type="term" value="F:heme binding"/>
    <property type="evidence" value="ECO:0007669"/>
    <property type="project" value="InterPro"/>
</dbReference>
<dbReference type="InterPro" id="IPR036909">
    <property type="entry name" value="Cyt_c-like_dom_sf"/>
</dbReference>
<dbReference type="GO" id="GO:0046872">
    <property type="term" value="F:metal ion binding"/>
    <property type="evidence" value="ECO:0007669"/>
    <property type="project" value="UniProtKB-KW"/>
</dbReference>
<feature type="region of interest" description="Disordered" evidence="4">
    <location>
        <begin position="180"/>
        <end position="200"/>
    </location>
</feature>
<evidence type="ECO:0000256" key="4">
    <source>
        <dbReference type="SAM" id="MobiDB-lite"/>
    </source>
</evidence>
<sequence length="200" mass="21410">MSMRRNVVGGLAVIGALALALGVGGGVYGLAMARRGFSARDEPSALETKVARAARSLSMPAGAREVNNPLVPVPSQALADARAHWGDHCAICHAADGSGQTPIGQGLYPRAPDMRAAPTQDLSDGELYWIIQNGIRLTGMPAWGQAHDEVGNNDSWALVGLIRTLPRLSPEEFDEIKAAMPQSQHEFNEKRMEDEFLDAQ</sequence>
<evidence type="ECO:0000256" key="3">
    <source>
        <dbReference type="ARBA" id="ARBA00023004"/>
    </source>
</evidence>
<protein>
    <submittedName>
        <fullName evidence="6">Cytochrome c</fullName>
    </submittedName>
</protein>
<dbReference type="OrthoDB" id="9773456at2"/>
<name>A0A540X2J7_9BACT</name>
<evidence type="ECO:0000256" key="2">
    <source>
        <dbReference type="ARBA" id="ARBA00022723"/>
    </source>
</evidence>